<evidence type="ECO:0000313" key="2">
    <source>
        <dbReference type="EMBL" id="CAG8983931.1"/>
    </source>
</evidence>
<accession>A0A9N9M6D7</accession>
<sequence length="183" mass="19814">MNPPTQPRGAPLSITATSQSQSSSSSSTPANNYSNFPLSPTSYTPSPISSTYSPLISHSQPPRGIGTQRRATEPPKSATSSLSSSPSSPLRFFTRNGVTESPTRMNTTPTRASTGNSGMNGEKIKRLSEGSRRYSGEKINVHTECGRHSDEWLFGPMKGAVRRILERGDSRDRVKEDKGKGRE</sequence>
<feature type="compositionally biased region" description="Polar residues" evidence="1">
    <location>
        <begin position="96"/>
        <end position="119"/>
    </location>
</feature>
<feature type="compositionally biased region" description="Basic and acidic residues" evidence="1">
    <location>
        <begin position="122"/>
        <end position="135"/>
    </location>
</feature>
<proteinExistence type="predicted"/>
<evidence type="ECO:0000256" key="1">
    <source>
        <dbReference type="SAM" id="MobiDB-lite"/>
    </source>
</evidence>
<feature type="compositionally biased region" description="Low complexity" evidence="1">
    <location>
        <begin position="37"/>
        <end position="57"/>
    </location>
</feature>
<gene>
    <name evidence="2" type="ORF">HYALB_00006898</name>
</gene>
<dbReference type="AlphaFoldDB" id="A0A9N9M6D7"/>
<protein>
    <submittedName>
        <fullName evidence="2">Uncharacterized protein</fullName>
    </submittedName>
</protein>
<reference evidence="2" key="1">
    <citation type="submission" date="2021-07" db="EMBL/GenBank/DDBJ databases">
        <authorList>
            <person name="Durling M."/>
        </authorList>
    </citation>
    <scope>NUCLEOTIDE SEQUENCE</scope>
</reference>
<feature type="compositionally biased region" description="Low complexity" evidence="1">
    <location>
        <begin position="80"/>
        <end position="90"/>
    </location>
</feature>
<evidence type="ECO:0000313" key="3">
    <source>
        <dbReference type="Proteomes" id="UP000701801"/>
    </source>
</evidence>
<keyword evidence="3" id="KW-1185">Reference proteome</keyword>
<feature type="compositionally biased region" description="Low complexity" evidence="1">
    <location>
        <begin position="18"/>
        <end position="27"/>
    </location>
</feature>
<organism evidence="2 3">
    <name type="scientific">Hymenoscyphus albidus</name>
    <dbReference type="NCBI Taxonomy" id="595503"/>
    <lineage>
        <taxon>Eukaryota</taxon>
        <taxon>Fungi</taxon>
        <taxon>Dikarya</taxon>
        <taxon>Ascomycota</taxon>
        <taxon>Pezizomycotina</taxon>
        <taxon>Leotiomycetes</taxon>
        <taxon>Helotiales</taxon>
        <taxon>Helotiaceae</taxon>
        <taxon>Hymenoscyphus</taxon>
    </lineage>
</organism>
<name>A0A9N9M6D7_9HELO</name>
<dbReference type="EMBL" id="CAJVRM010000744">
    <property type="protein sequence ID" value="CAG8983931.1"/>
    <property type="molecule type" value="Genomic_DNA"/>
</dbReference>
<dbReference type="OrthoDB" id="5089392at2759"/>
<dbReference type="Proteomes" id="UP000701801">
    <property type="component" value="Unassembled WGS sequence"/>
</dbReference>
<feature type="region of interest" description="Disordered" evidence="1">
    <location>
        <begin position="1"/>
        <end position="135"/>
    </location>
</feature>
<comment type="caution">
    <text evidence="2">The sequence shown here is derived from an EMBL/GenBank/DDBJ whole genome shotgun (WGS) entry which is preliminary data.</text>
</comment>